<evidence type="ECO:0000313" key="2">
    <source>
        <dbReference type="EMBL" id="MRU16047.1"/>
    </source>
</evidence>
<comment type="caution">
    <text evidence="2">The sequence shown here is derived from an EMBL/GenBank/DDBJ whole genome shotgun (WGS) entry which is preliminary data.</text>
</comment>
<protein>
    <submittedName>
        <fullName evidence="2">GNAT family N-acetyltransferase</fullName>
    </submittedName>
</protein>
<dbReference type="SUPFAM" id="SSF55729">
    <property type="entry name" value="Acyl-CoA N-acyltransferases (Nat)"/>
    <property type="match status" value="1"/>
</dbReference>
<evidence type="ECO:0000259" key="1">
    <source>
        <dbReference type="Pfam" id="PF00583"/>
    </source>
</evidence>
<reference evidence="2 3" key="1">
    <citation type="submission" date="2019-05" db="EMBL/GenBank/DDBJ databases">
        <title>Roseovarius bejariae sp. nov., a moderately halophylic bacterium isolated from a saline soil in Rambla Salada (Murcia).</title>
        <authorList>
            <person name="Castro D.J."/>
            <person name="Gomez-Altuve A."/>
            <person name="Reina J.C."/>
            <person name="Rodriguez M."/>
            <person name="Sampedro I."/>
            <person name="Llamas I."/>
            <person name="Martinez-Checa F."/>
        </authorList>
    </citation>
    <scope>NUCLEOTIDE SEQUENCE [LARGE SCALE GENOMIC DNA]</scope>
    <source>
        <strain evidence="2 3">A21</strain>
    </source>
</reference>
<accession>A0A844CMP0</accession>
<dbReference type="Gene3D" id="3.40.630.30">
    <property type="match status" value="1"/>
</dbReference>
<proteinExistence type="predicted"/>
<sequence>MTPDTRTLYAVTEATWPPARAWRLGPWTIRDGAGGGKRVSAATAEGAVSTSDLEQAEVAMRELGQTPLFMIRQGDEALDAMLADQGYSIIDPVNLYVGPVAPLTQDPPARATAYAIWEPLEIQTDIWAEGGIGPARIAVMQRAQGPKTAILTRNGQHPAGVAFTAIHDGIAMLHALEVRAEDRLTGQGRNATKQAALWAAQHGAEYLATLCTQENTGANALYTSLGMACVGQYHYRIKQEGPDA</sequence>
<dbReference type="EMBL" id="SZWE01000001">
    <property type="protein sequence ID" value="MRU16047.1"/>
    <property type="molecule type" value="Genomic_DNA"/>
</dbReference>
<dbReference type="GO" id="GO:0016747">
    <property type="term" value="F:acyltransferase activity, transferring groups other than amino-acyl groups"/>
    <property type="evidence" value="ECO:0007669"/>
    <property type="project" value="InterPro"/>
</dbReference>
<dbReference type="AlphaFoldDB" id="A0A844CMP0"/>
<keyword evidence="2" id="KW-0808">Transferase</keyword>
<dbReference type="InterPro" id="IPR016181">
    <property type="entry name" value="Acyl_CoA_acyltransferase"/>
</dbReference>
<organism evidence="2 3">
    <name type="scientific">Roseovarius bejariae</name>
    <dbReference type="NCBI Taxonomy" id="2576383"/>
    <lineage>
        <taxon>Bacteria</taxon>
        <taxon>Pseudomonadati</taxon>
        <taxon>Pseudomonadota</taxon>
        <taxon>Alphaproteobacteria</taxon>
        <taxon>Rhodobacterales</taxon>
        <taxon>Roseobacteraceae</taxon>
        <taxon>Roseovarius</taxon>
    </lineage>
</organism>
<dbReference type="OrthoDB" id="7301318at2"/>
<evidence type="ECO:0000313" key="3">
    <source>
        <dbReference type="Proteomes" id="UP000564704"/>
    </source>
</evidence>
<gene>
    <name evidence="2" type="ORF">FDP25_11465</name>
</gene>
<name>A0A844CMP0_9RHOB</name>
<keyword evidence="3" id="KW-1185">Reference proteome</keyword>
<dbReference type="RefSeq" id="WP_154151837.1">
    <property type="nucleotide sequence ID" value="NZ_SZWE01000001.1"/>
</dbReference>
<dbReference type="Pfam" id="PF00583">
    <property type="entry name" value="Acetyltransf_1"/>
    <property type="match status" value="1"/>
</dbReference>
<dbReference type="Proteomes" id="UP000564704">
    <property type="component" value="Unassembled WGS sequence"/>
</dbReference>
<feature type="domain" description="N-acetyltransferase" evidence="1">
    <location>
        <begin position="146"/>
        <end position="227"/>
    </location>
</feature>
<dbReference type="InterPro" id="IPR000182">
    <property type="entry name" value="GNAT_dom"/>
</dbReference>